<accession>A0A438EW32</accession>
<dbReference type="AlphaFoldDB" id="A0A438EW32"/>
<comment type="caution">
    <text evidence="2">The sequence shown here is derived from an EMBL/GenBank/DDBJ whole genome shotgun (WGS) entry which is preliminary data.</text>
</comment>
<evidence type="ECO:0000313" key="2">
    <source>
        <dbReference type="EMBL" id="RVW51904.1"/>
    </source>
</evidence>
<sequence>MVAKQGWPIPFGQEWSVYRQTTLYMCVYIYILHLYYVGFGKNSYIERLCLKLVSWHMEVVDSLPERSIRWQADTFLCIRPSYQKVKKENQVN</sequence>
<protein>
    <submittedName>
        <fullName evidence="2">Uncharacterized protein</fullName>
    </submittedName>
</protein>
<organism evidence="2 3">
    <name type="scientific">Vitis vinifera</name>
    <name type="common">Grape</name>
    <dbReference type="NCBI Taxonomy" id="29760"/>
    <lineage>
        <taxon>Eukaryota</taxon>
        <taxon>Viridiplantae</taxon>
        <taxon>Streptophyta</taxon>
        <taxon>Embryophyta</taxon>
        <taxon>Tracheophyta</taxon>
        <taxon>Spermatophyta</taxon>
        <taxon>Magnoliopsida</taxon>
        <taxon>eudicotyledons</taxon>
        <taxon>Gunneridae</taxon>
        <taxon>Pentapetalae</taxon>
        <taxon>rosids</taxon>
        <taxon>Vitales</taxon>
        <taxon>Vitaceae</taxon>
        <taxon>Viteae</taxon>
        <taxon>Vitis</taxon>
    </lineage>
</organism>
<gene>
    <name evidence="2" type="ORF">CK203_068083</name>
</gene>
<proteinExistence type="predicted"/>
<dbReference type="Proteomes" id="UP000288805">
    <property type="component" value="Unassembled WGS sequence"/>
</dbReference>
<keyword evidence="1" id="KW-1133">Transmembrane helix</keyword>
<dbReference type="EMBL" id="QGNW01001176">
    <property type="protein sequence ID" value="RVW51904.1"/>
    <property type="molecule type" value="Genomic_DNA"/>
</dbReference>
<feature type="transmembrane region" description="Helical" evidence="1">
    <location>
        <begin position="17"/>
        <end position="37"/>
    </location>
</feature>
<evidence type="ECO:0000313" key="3">
    <source>
        <dbReference type="Proteomes" id="UP000288805"/>
    </source>
</evidence>
<evidence type="ECO:0000256" key="1">
    <source>
        <dbReference type="SAM" id="Phobius"/>
    </source>
</evidence>
<name>A0A438EW32_VITVI</name>
<reference evidence="2 3" key="1">
    <citation type="journal article" date="2018" name="PLoS Genet.">
        <title>Population sequencing reveals clonal diversity and ancestral inbreeding in the grapevine cultivar Chardonnay.</title>
        <authorList>
            <person name="Roach M.J."/>
            <person name="Johnson D.L."/>
            <person name="Bohlmann J."/>
            <person name="van Vuuren H.J."/>
            <person name="Jones S.J."/>
            <person name="Pretorius I.S."/>
            <person name="Schmidt S.A."/>
            <person name="Borneman A.R."/>
        </authorList>
    </citation>
    <scope>NUCLEOTIDE SEQUENCE [LARGE SCALE GENOMIC DNA]</scope>
    <source>
        <strain evidence="3">cv. Chardonnay</strain>
        <tissue evidence="2">Leaf</tissue>
    </source>
</reference>
<keyword evidence="1" id="KW-0812">Transmembrane</keyword>
<keyword evidence="1" id="KW-0472">Membrane</keyword>